<dbReference type="AlphaFoldDB" id="A0AAF3FHY3"/>
<dbReference type="InterPro" id="IPR000535">
    <property type="entry name" value="MSP_dom"/>
</dbReference>
<evidence type="ECO:0000313" key="4">
    <source>
        <dbReference type="WBParaSite" id="MBELARI_LOCUS6442.1"/>
    </source>
</evidence>
<dbReference type="Gene3D" id="2.60.40.10">
    <property type="entry name" value="Immunoglobulins"/>
    <property type="match status" value="1"/>
</dbReference>
<sequence>MDTFPNPSNRAPSLEKPLAAQMEKSWKPFDRSIPVSTPLNQQLLRHILVTPVVLHFGKDGEKTEASAELQVKCIGEHRIAWRVLGTAPKRYLVFPSTGFLVPNEIIKISIKMFDVNKYSKRHSFLVQASRVKETINNRRVLWKLIGLAPKRMNELQNVRVFTGLFSRLAGHSLETSPTIVPSGVNVAESPSQSTTSIATPHTSAIDLHEKPGQEKKVNEVLNSEINYWVDKVTKAIHQKALSSSRLLKLVNEMKMLEVELDRLHSTVIHLGARITTLSEQGEGMEGLREPYIETNK</sequence>
<dbReference type="PROSITE" id="PS50202">
    <property type="entry name" value="MSP"/>
    <property type="match status" value="1"/>
</dbReference>
<reference evidence="4" key="1">
    <citation type="submission" date="2024-02" db="UniProtKB">
        <authorList>
            <consortium name="WormBaseParasite"/>
        </authorList>
    </citation>
    <scope>IDENTIFICATION</scope>
</reference>
<dbReference type="SUPFAM" id="SSF49354">
    <property type="entry name" value="PapD-like"/>
    <property type="match status" value="1"/>
</dbReference>
<keyword evidence="1" id="KW-0206">Cytoskeleton</keyword>
<organism evidence="3 4">
    <name type="scientific">Mesorhabditis belari</name>
    <dbReference type="NCBI Taxonomy" id="2138241"/>
    <lineage>
        <taxon>Eukaryota</taxon>
        <taxon>Metazoa</taxon>
        <taxon>Ecdysozoa</taxon>
        <taxon>Nematoda</taxon>
        <taxon>Chromadorea</taxon>
        <taxon>Rhabditida</taxon>
        <taxon>Rhabditina</taxon>
        <taxon>Rhabditomorpha</taxon>
        <taxon>Rhabditoidea</taxon>
        <taxon>Rhabditidae</taxon>
        <taxon>Mesorhabditinae</taxon>
        <taxon>Mesorhabditis</taxon>
    </lineage>
</organism>
<feature type="domain" description="MSP" evidence="2">
    <location>
        <begin position="46"/>
        <end position="160"/>
    </location>
</feature>
<accession>A0AAF3FHY3</accession>
<evidence type="ECO:0000256" key="1">
    <source>
        <dbReference type="RuleBase" id="RU003425"/>
    </source>
</evidence>
<evidence type="ECO:0000259" key="2">
    <source>
        <dbReference type="PROSITE" id="PS50202"/>
    </source>
</evidence>
<comment type="function">
    <text evidence="1">Central component in molecular interactions underlying sperm crawling. Forms an extensive filament system that extends from sperm villipoda, along the leading edge of the pseudopod.</text>
</comment>
<dbReference type="Proteomes" id="UP000887575">
    <property type="component" value="Unassembled WGS sequence"/>
</dbReference>
<dbReference type="InterPro" id="IPR008962">
    <property type="entry name" value="PapD-like_sf"/>
</dbReference>
<dbReference type="Pfam" id="PF00635">
    <property type="entry name" value="Motile_Sperm"/>
    <property type="match status" value="1"/>
</dbReference>
<proteinExistence type="predicted"/>
<evidence type="ECO:0000313" key="3">
    <source>
        <dbReference type="Proteomes" id="UP000887575"/>
    </source>
</evidence>
<name>A0AAF3FHY3_9BILA</name>
<dbReference type="WBParaSite" id="MBELARI_LOCUS6442.1">
    <property type="protein sequence ID" value="MBELARI_LOCUS6442.1"/>
    <property type="gene ID" value="MBELARI_LOCUS6442"/>
</dbReference>
<protein>
    <recommendedName>
        <fullName evidence="1">Major sperm protein</fullName>
    </recommendedName>
</protein>
<keyword evidence="1" id="KW-0963">Cytoplasm</keyword>
<keyword evidence="3" id="KW-1185">Reference proteome</keyword>
<dbReference type="InterPro" id="IPR013783">
    <property type="entry name" value="Ig-like_fold"/>
</dbReference>